<keyword evidence="1" id="KW-0732">Signal</keyword>
<feature type="signal peptide" evidence="1">
    <location>
        <begin position="1"/>
        <end position="22"/>
    </location>
</feature>
<evidence type="ECO:0000313" key="2">
    <source>
        <dbReference type="EMBL" id="CAB3960770.1"/>
    </source>
</evidence>
<name>A0A6J5IKK3_9BURK</name>
<evidence type="ECO:0000313" key="3">
    <source>
        <dbReference type="Proteomes" id="UP000494301"/>
    </source>
</evidence>
<proteinExistence type="predicted"/>
<gene>
    <name evidence="2" type="ORF">BLA3211_00508</name>
</gene>
<accession>A0A6J5IKK3</accession>
<dbReference type="EMBL" id="CABWIL020000002">
    <property type="protein sequence ID" value="CAB3960770.1"/>
    <property type="molecule type" value="Genomic_DNA"/>
</dbReference>
<sequence length="186" mass="20220">MRKMAGVVLACGVLAGCASTGANRGGAYDPATEARIRVYLGAYSHFYFNTTCEPNDSWFLKGPPGMDVAVPGFTRALAGNTTIGMPLPDDAYKYYDEYVVNANQPITMTFQTGGQRVIDMGAAGTTTISQRVEHVARSFVPQPGLDYEVFPYEAKWGLETKLRQLHVNGKQVSTTDVELARAPRCP</sequence>
<dbReference type="PROSITE" id="PS51257">
    <property type="entry name" value="PROKAR_LIPOPROTEIN"/>
    <property type="match status" value="1"/>
</dbReference>
<dbReference type="AlphaFoldDB" id="A0A6J5IKK3"/>
<reference evidence="2 3" key="1">
    <citation type="submission" date="2020-04" db="EMBL/GenBank/DDBJ databases">
        <authorList>
            <person name="Depoorter E."/>
        </authorList>
    </citation>
    <scope>NUCLEOTIDE SEQUENCE [LARGE SCALE GENOMIC DNA]</scope>
    <source>
        <strain evidence="2 3">BCC0217</strain>
    </source>
</reference>
<dbReference type="Proteomes" id="UP000494301">
    <property type="component" value="Unassembled WGS sequence"/>
</dbReference>
<feature type="chain" id="PRO_5026935137" description="Lipoprotein" evidence="1">
    <location>
        <begin position="23"/>
        <end position="186"/>
    </location>
</feature>
<dbReference type="RefSeq" id="WP_175219523.1">
    <property type="nucleotide sequence ID" value="NZ_CABWIL020000002.1"/>
</dbReference>
<evidence type="ECO:0008006" key="4">
    <source>
        <dbReference type="Google" id="ProtNLM"/>
    </source>
</evidence>
<organism evidence="2 3">
    <name type="scientific">Burkholderia aenigmatica</name>
    <dbReference type="NCBI Taxonomy" id="2015348"/>
    <lineage>
        <taxon>Bacteria</taxon>
        <taxon>Pseudomonadati</taxon>
        <taxon>Pseudomonadota</taxon>
        <taxon>Betaproteobacteria</taxon>
        <taxon>Burkholderiales</taxon>
        <taxon>Burkholderiaceae</taxon>
        <taxon>Burkholderia</taxon>
        <taxon>Burkholderia cepacia complex</taxon>
    </lineage>
</organism>
<protein>
    <recommendedName>
        <fullName evidence="4">Lipoprotein</fullName>
    </recommendedName>
</protein>
<evidence type="ECO:0000256" key="1">
    <source>
        <dbReference type="SAM" id="SignalP"/>
    </source>
</evidence>